<evidence type="ECO:0000256" key="3">
    <source>
        <dbReference type="SAM" id="Phobius"/>
    </source>
</evidence>
<dbReference type="SUPFAM" id="SSF81665">
    <property type="entry name" value="Calcium ATPase, transmembrane domain M"/>
    <property type="match status" value="1"/>
</dbReference>
<dbReference type="GO" id="GO:0012505">
    <property type="term" value="C:endomembrane system"/>
    <property type="evidence" value="ECO:0007669"/>
    <property type="project" value="UniProtKB-SubCell"/>
</dbReference>
<sequence length="84" mass="9349">MTESDFSKRIAKFGSNVIPPKPPKSFIRLVLEALQDLTLIILMIAAFVSLALSLYIKYGYLKLSSTNVATRSSRLESARCNPKD</sequence>
<feature type="transmembrane region" description="Helical" evidence="3">
    <location>
        <begin position="37"/>
        <end position="56"/>
    </location>
</feature>
<dbReference type="GO" id="GO:0005886">
    <property type="term" value="C:plasma membrane"/>
    <property type="evidence" value="ECO:0007669"/>
    <property type="project" value="TreeGrafter"/>
</dbReference>
<dbReference type="Gene3D" id="1.20.1110.10">
    <property type="entry name" value="Calcium-transporting ATPase, transmembrane domain"/>
    <property type="match status" value="1"/>
</dbReference>
<dbReference type="GO" id="GO:0005388">
    <property type="term" value="F:P-type calcium transporter activity"/>
    <property type="evidence" value="ECO:0007669"/>
    <property type="project" value="TreeGrafter"/>
</dbReference>
<dbReference type="InterPro" id="IPR004014">
    <property type="entry name" value="ATPase_P-typ_cation-transptr_N"/>
</dbReference>
<comment type="caution">
    <text evidence="5">The sequence shown here is derived from an EMBL/GenBank/DDBJ whole genome shotgun (WGS) entry which is preliminary data.</text>
</comment>
<protein>
    <recommendedName>
        <fullName evidence="4">Cation-transporting P-type ATPase N-terminal domain-containing protein</fullName>
    </recommendedName>
</protein>
<keyword evidence="6" id="KW-1185">Reference proteome</keyword>
<organism evidence="5 6">
    <name type="scientific">Protopolystoma xenopodis</name>
    <dbReference type="NCBI Taxonomy" id="117903"/>
    <lineage>
        <taxon>Eukaryota</taxon>
        <taxon>Metazoa</taxon>
        <taxon>Spiralia</taxon>
        <taxon>Lophotrochozoa</taxon>
        <taxon>Platyhelminthes</taxon>
        <taxon>Monogenea</taxon>
        <taxon>Polyopisthocotylea</taxon>
        <taxon>Polystomatidea</taxon>
        <taxon>Polystomatidae</taxon>
        <taxon>Protopolystoma</taxon>
    </lineage>
</organism>
<keyword evidence="3" id="KW-0472">Membrane</keyword>
<evidence type="ECO:0000256" key="1">
    <source>
        <dbReference type="ARBA" id="ARBA00004127"/>
    </source>
</evidence>
<comment type="subcellular location">
    <subcellularLocation>
        <location evidence="1">Endomembrane system</location>
        <topology evidence="1">Multi-pass membrane protein</topology>
    </subcellularLocation>
</comment>
<evidence type="ECO:0000256" key="2">
    <source>
        <dbReference type="ARBA" id="ARBA00022842"/>
    </source>
</evidence>
<dbReference type="EMBL" id="CAAALY010268345">
    <property type="protein sequence ID" value="VEL41199.1"/>
    <property type="molecule type" value="Genomic_DNA"/>
</dbReference>
<dbReference type="SMART" id="SM00831">
    <property type="entry name" value="Cation_ATPase_N"/>
    <property type="match status" value="1"/>
</dbReference>
<dbReference type="PANTHER" id="PTHR24093:SF369">
    <property type="entry name" value="CALCIUM-TRANSPORTING ATPASE"/>
    <property type="match status" value="1"/>
</dbReference>
<evidence type="ECO:0000313" key="6">
    <source>
        <dbReference type="Proteomes" id="UP000784294"/>
    </source>
</evidence>
<gene>
    <name evidence="5" type="ORF">PXEA_LOCUS34639</name>
</gene>
<dbReference type="PANTHER" id="PTHR24093">
    <property type="entry name" value="CATION TRANSPORTING ATPASE"/>
    <property type="match status" value="1"/>
</dbReference>
<proteinExistence type="predicted"/>
<dbReference type="AlphaFoldDB" id="A0A3S5B5V7"/>
<evidence type="ECO:0000259" key="4">
    <source>
        <dbReference type="SMART" id="SM00831"/>
    </source>
</evidence>
<dbReference type="Pfam" id="PF00690">
    <property type="entry name" value="Cation_ATPase_N"/>
    <property type="match status" value="1"/>
</dbReference>
<evidence type="ECO:0000313" key="5">
    <source>
        <dbReference type="EMBL" id="VEL41199.1"/>
    </source>
</evidence>
<dbReference type="Proteomes" id="UP000784294">
    <property type="component" value="Unassembled WGS sequence"/>
</dbReference>
<dbReference type="OrthoDB" id="116380at2759"/>
<reference evidence="5" key="1">
    <citation type="submission" date="2018-11" db="EMBL/GenBank/DDBJ databases">
        <authorList>
            <consortium name="Pathogen Informatics"/>
        </authorList>
    </citation>
    <scope>NUCLEOTIDE SEQUENCE</scope>
</reference>
<dbReference type="GO" id="GO:0051480">
    <property type="term" value="P:regulation of cytosolic calcium ion concentration"/>
    <property type="evidence" value="ECO:0007669"/>
    <property type="project" value="TreeGrafter"/>
</dbReference>
<dbReference type="Gene3D" id="2.70.150.10">
    <property type="entry name" value="Calcium-transporting ATPase, cytoplasmic transduction domain A"/>
    <property type="match status" value="1"/>
</dbReference>
<accession>A0A3S5B5V7</accession>
<keyword evidence="3" id="KW-0812">Transmembrane</keyword>
<feature type="domain" description="Cation-transporting P-type ATPase N-terminal" evidence="4">
    <location>
        <begin position="1"/>
        <end position="54"/>
    </location>
</feature>
<dbReference type="InterPro" id="IPR023298">
    <property type="entry name" value="ATPase_P-typ_TM_dom_sf"/>
</dbReference>
<keyword evidence="3" id="KW-1133">Transmembrane helix</keyword>
<name>A0A3S5B5V7_9PLAT</name>
<keyword evidence="2" id="KW-0460">Magnesium</keyword>